<organism evidence="2 3">
    <name type="scientific">Datura stramonium</name>
    <name type="common">Jimsonweed</name>
    <name type="synonym">Common thornapple</name>
    <dbReference type="NCBI Taxonomy" id="4076"/>
    <lineage>
        <taxon>Eukaryota</taxon>
        <taxon>Viridiplantae</taxon>
        <taxon>Streptophyta</taxon>
        <taxon>Embryophyta</taxon>
        <taxon>Tracheophyta</taxon>
        <taxon>Spermatophyta</taxon>
        <taxon>Magnoliopsida</taxon>
        <taxon>eudicotyledons</taxon>
        <taxon>Gunneridae</taxon>
        <taxon>Pentapetalae</taxon>
        <taxon>asterids</taxon>
        <taxon>lamiids</taxon>
        <taxon>Solanales</taxon>
        <taxon>Solanaceae</taxon>
        <taxon>Solanoideae</taxon>
        <taxon>Datureae</taxon>
        <taxon>Datura</taxon>
    </lineage>
</organism>
<evidence type="ECO:0000313" key="3">
    <source>
        <dbReference type="Proteomes" id="UP000823775"/>
    </source>
</evidence>
<sequence>GVHSGRDILIARRCKNMYVVDLNSILGEEIQRDDLDDKDIDDPVKLDGDKESAHEPSRTGENQGSLGPLPEDHPDKKPSTPQGQPDVKVHVQKLVCLLTFISQIKPKKIKEALKDVDWIDAMQEELHQFEKNK</sequence>
<evidence type="ECO:0000313" key="2">
    <source>
        <dbReference type="EMBL" id="MCE3052364.1"/>
    </source>
</evidence>
<feature type="region of interest" description="Disordered" evidence="1">
    <location>
        <begin position="31"/>
        <end position="86"/>
    </location>
</feature>
<feature type="compositionally biased region" description="Basic and acidic residues" evidence="1">
    <location>
        <begin position="31"/>
        <end position="58"/>
    </location>
</feature>
<name>A0ABS8WQV2_DATST</name>
<protein>
    <submittedName>
        <fullName evidence="2">Uncharacterized protein</fullName>
    </submittedName>
</protein>
<dbReference type="EMBL" id="JACEIK010009488">
    <property type="protein sequence ID" value="MCE3052364.1"/>
    <property type="molecule type" value="Genomic_DNA"/>
</dbReference>
<comment type="caution">
    <text evidence="2">The sequence shown here is derived from an EMBL/GenBank/DDBJ whole genome shotgun (WGS) entry which is preliminary data.</text>
</comment>
<dbReference type="Proteomes" id="UP000823775">
    <property type="component" value="Unassembled WGS sequence"/>
</dbReference>
<accession>A0ABS8WQV2</accession>
<proteinExistence type="predicted"/>
<reference evidence="2 3" key="1">
    <citation type="journal article" date="2021" name="BMC Genomics">
        <title>Datura genome reveals duplications of psychoactive alkaloid biosynthetic genes and high mutation rate following tissue culture.</title>
        <authorList>
            <person name="Rajewski A."/>
            <person name="Carter-House D."/>
            <person name="Stajich J."/>
            <person name="Litt A."/>
        </authorList>
    </citation>
    <scope>NUCLEOTIDE SEQUENCE [LARGE SCALE GENOMIC DNA]</scope>
    <source>
        <strain evidence="2">AR-01</strain>
    </source>
</reference>
<evidence type="ECO:0000256" key="1">
    <source>
        <dbReference type="SAM" id="MobiDB-lite"/>
    </source>
</evidence>
<feature type="non-terminal residue" evidence="2">
    <location>
        <position position="133"/>
    </location>
</feature>
<gene>
    <name evidence="2" type="ORF">HAX54_052395</name>
</gene>
<keyword evidence="3" id="KW-1185">Reference proteome</keyword>
<feature type="non-terminal residue" evidence="2">
    <location>
        <position position="1"/>
    </location>
</feature>